<reference evidence="3" key="1">
    <citation type="submission" date="2022-07" db="EMBL/GenBank/DDBJ databases">
        <title>Genome Sequence of Leucocoprinus birnbaumii.</title>
        <authorList>
            <person name="Buettner E."/>
        </authorList>
    </citation>
    <scope>NUCLEOTIDE SEQUENCE</scope>
    <source>
        <strain evidence="3">VT141</strain>
    </source>
</reference>
<evidence type="ECO:0000259" key="2">
    <source>
        <dbReference type="PROSITE" id="PS51746"/>
    </source>
</evidence>
<dbReference type="InterPro" id="IPR001932">
    <property type="entry name" value="PPM-type_phosphatase-like_dom"/>
</dbReference>
<keyword evidence="4" id="KW-1185">Reference proteome</keyword>
<name>A0AAD5VW49_9AGAR</name>
<feature type="domain" description="PPM-type phosphatase" evidence="2">
    <location>
        <begin position="412"/>
        <end position="812"/>
    </location>
</feature>
<dbReference type="SUPFAM" id="SSF81606">
    <property type="entry name" value="PP2C-like"/>
    <property type="match status" value="1"/>
</dbReference>
<evidence type="ECO:0000313" key="4">
    <source>
        <dbReference type="Proteomes" id="UP001213000"/>
    </source>
</evidence>
<accession>A0AAD5VW49</accession>
<evidence type="ECO:0000313" key="3">
    <source>
        <dbReference type="EMBL" id="KAJ3569639.1"/>
    </source>
</evidence>
<gene>
    <name evidence="3" type="ORF">NP233_g4921</name>
</gene>
<dbReference type="Gene3D" id="3.60.40.10">
    <property type="entry name" value="PPM-type phosphatase domain"/>
    <property type="match status" value="1"/>
</dbReference>
<feature type="region of interest" description="Disordered" evidence="1">
    <location>
        <begin position="649"/>
        <end position="672"/>
    </location>
</feature>
<dbReference type="SMART" id="SM00332">
    <property type="entry name" value="PP2Cc"/>
    <property type="match status" value="1"/>
</dbReference>
<evidence type="ECO:0000256" key="1">
    <source>
        <dbReference type="SAM" id="MobiDB-lite"/>
    </source>
</evidence>
<dbReference type="EMBL" id="JANIEX010000277">
    <property type="protein sequence ID" value="KAJ3569639.1"/>
    <property type="molecule type" value="Genomic_DNA"/>
</dbReference>
<dbReference type="Pfam" id="PF00481">
    <property type="entry name" value="PP2C"/>
    <property type="match status" value="1"/>
</dbReference>
<dbReference type="PROSITE" id="PS51746">
    <property type="entry name" value="PPM_2"/>
    <property type="match status" value="1"/>
</dbReference>
<dbReference type="InterPro" id="IPR015655">
    <property type="entry name" value="PP2C"/>
</dbReference>
<dbReference type="AlphaFoldDB" id="A0AAD5VW49"/>
<dbReference type="InterPro" id="IPR036457">
    <property type="entry name" value="PPM-type-like_dom_sf"/>
</dbReference>
<comment type="caution">
    <text evidence="3">The sequence shown here is derived from an EMBL/GenBank/DDBJ whole genome shotgun (WGS) entry which is preliminary data.</text>
</comment>
<dbReference type="PANTHER" id="PTHR13832">
    <property type="entry name" value="PROTEIN PHOSPHATASE 2C"/>
    <property type="match status" value="1"/>
</dbReference>
<dbReference type="GO" id="GO:0005739">
    <property type="term" value="C:mitochondrion"/>
    <property type="evidence" value="ECO:0007669"/>
    <property type="project" value="TreeGrafter"/>
</dbReference>
<protein>
    <recommendedName>
        <fullName evidence="2">PPM-type phosphatase domain-containing protein</fullName>
    </recommendedName>
</protein>
<dbReference type="Proteomes" id="UP001213000">
    <property type="component" value="Unassembled WGS sequence"/>
</dbReference>
<sequence>MTGLTITIPDPETMALPIITEYIKLHPRLSDLGWGGYSGFSNTSLQAYWVAPNVSLAQVNETMSPFFDFVKNTTLNPNATTLTIPFDDFPSWLNFTFGTVGGGSQVGVNVELASRLLARDAAEGERAEQTAKRLLGMNGIAINAICGGAVSRINPSSAGLNPNWRKAVGEVYTTGAWADGTPASVIEGIRKQLIQDIHTLDPISPGSATYMNELRYRTQYPSWYDGLDLLSRKALFDILSSALPLANGRPSAAAALPAAPASTLCHRTITTVAVLPPVLVEADANANLALANVNRRQLNAELPTQAECRRNSTANNGMKSVVSVLSAHSNLTIRISLTMAWPAAGRRLCFGLTTVAAVSYFSSYRKPIIYADSEDDASQSVDNQAPRKWDPLANHIWMASDRGGWHGVKVIQYDYATLPNRGDRQTSLGFHAVKMGHGCNWVLSSLTEGLRGWETCVFVFKALIPSAYDLLDILIRRYTTPLGDPDKIYPCTELKHDVPSEEFDNAIRRAFHDVDRAIVDQARDLVFSSPSKSLNAFPLASAISGCTAMLAFYDDGTRTLKIANVGDGRAVLGRQAVREDGTQYLKVEVLSSEHTSTNPSEKARIDEAYSAEDISIVQRHVGRDVTRAFGLAMCKWSQEVQERMHKEYMGDPPLRGLSSGPTSNSETRSPPYITAEPEITTVQVGPDDVLIMANKGLWNSLTNEEAVGLLGKWLMQRNYRLQEPITEPTEENFMTRDMLPVDFSNESEDTTTWYKRWNLPKKFICVDSNAGVHLIRNALGGAHRDFTEGLLMVPYPFCANNREELAVTVIFFE</sequence>
<organism evidence="3 4">
    <name type="scientific">Leucocoprinus birnbaumii</name>
    <dbReference type="NCBI Taxonomy" id="56174"/>
    <lineage>
        <taxon>Eukaryota</taxon>
        <taxon>Fungi</taxon>
        <taxon>Dikarya</taxon>
        <taxon>Basidiomycota</taxon>
        <taxon>Agaricomycotina</taxon>
        <taxon>Agaricomycetes</taxon>
        <taxon>Agaricomycetidae</taxon>
        <taxon>Agaricales</taxon>
        <taxon>Agaricineae</taxon>
        <taxon>Agaricaceae</taxon>
        <taxon>Leucocoprinus</taxon>
    </lineage>
</organism>
<dbReference type="PANTHER" id="PTHR13832:SF792">
    <property type="entry name" value="GM14286P"/>
    <property type="match status" value="1"/>
</dbReference>
<feature type="compositionally biased region" description="Polar residues" evidence="1">
    <location>
        <begin position="659"/>
        <end position="668"/>
    </location>
</feature>
<dbReference type="GO" id="GO:0004741">
    <property type="term" value="F:[pyruvate dehydrogenase (acetyl-transferring)]-phosphatase activity"/>
    <property type="evidence" value="ECO:0007669"/>
    <property type="project" value="TreeGrafter"/>
</dbReference>
<proteinExistence type="predicted"/>
<dbReference type="CDD" id="cd00143">
    <property type="entry name" value="PP2Cc"/>
    <property type="match status" value="1"/>
</dbReference>